<comment type="caution">
    <text evidence="2">The sequence shown here is derived from an EMBL/GenBank/DDBJ whole genome shotgun (WGS) entry which is preliminary data.</text>
</comment>
<dbReference type="AlphaFoldDB" id="A0A562Q820"/>
<feature type="compositionally biased region" description="Polar residues" evidence="1">
    <location>
        <begin position="20"/>
        <end position="39"/>
    </location>
</feature>
<protein>
    <submittedName>
        <fullName evidence="2">Uncharacterized protein</fullName>
    </submittedName>
</protein>
<dbReference type="RefSeq" id="WP_158640073.1">
    <property type="nucleotide sequence ID" value="NZ_VLKZ01000016.1"/>
</dbReference>
<evidence type="ECO:0000313" key="3">
    <source>
        <dbReference type="Proteomes" id="UP000315711"/>
    </source>
</evidence>
<gene>
    <name evidence="2" type="ORF">IQ10_03587</name>
</gene>
<feature type="compositionally biased region" description="Basic residues" evidence="1">
    <location>
        <begin position="1"/>
        <end position="10"/>
    </location>
</feature>
<proteinExistence type="predicted"/>
<accession>A0A562Q820</accession>
<dbReference type="Proteomes" id="UP000315711">
    <property type="component" value="Unassembled WGS sequence"/>
</dbReference>
<dbReference type="EMBL" id="VLKZ01000016">
    <property type="protein sequence ID" value="TWI52892.1"/>
    <property type="molecule type" value="Genomic_DNA"/>
</dbReference>
<reference evidence="2 3" key="1">
    <citation type="journal article" date="2015" name="Stand. Genomic Sci.">
        <title>Genomic Encyclopedia of Bacterial and Archaeal Type Strains, Phase III: the genomes of soil and plant-associated and newly described type strains.</title>
        <authorList>
            <person name="Whitman W.B."/>
            <person name="Woyke T."/>
            <person name="Klenk H.P."/>
            <person name="Zhou Y."/>
            <person name="Lilburn T.G."/>
            <person name="Beck B.J."/>
            <person name="De Vos P."/>
            <person name="Vandamme P."/>
            <person name="Eisen J.A."/>
            <person name="Garrity G."/>
            <person name="Hugenholtz P."/>
            <person name="Kyrpides N.C."/>
        </authorList>
    </citation>
    <scope>NUCLEOTIDE SEQUENCE [LARGE SCALE GENOMIC DNA]</scope>
    <source>
        <strain evidence="2 3">CGMCC 1.10116</strain>
    </source>
</reference>
<evidence type="ECO:0000313" key="2">
    <source>
        <dbReference type="EMBL" id="TWI52892.1"/>
    </source>
</evidence>
<sequence>MAKMGKKNKNRQQQEMQQQHNTEFGSELTDSISTPQQKPASHRSKKQK</sequence>
<organism evidence="2 3">
    <name type="scientific">Halalkalibacter nanhaiisediminis</name>
    <dbReference type="NCBI Taxonomy" id="688079"/>
    <lineage>
        <taxon>Bacteria</taxon>
        <taxon>Bacillati</taxon>
        <taxon>Bacillota</taxon>
        <taxon>Bacilli</taxon>
        <taxon>Bacillales</taxon>
        <taxon>Bacillaceae</taxon>
        <taxon>Halalkalibacter</taxon>
    </lineage>
</organism>
<feature type="region of interest" description="Disordered" evidence="1">
    <location>
        <begin position="1"/>
        <end position="48"/>
    </location>
</feature>
<evidence type="ECO:0000256" key="1">
    <source>
        <dbReference type="SAM" id="MobiDB-lite"/>
    </source>
</evidence>
<keyword evidence="3" id="KW-1185">Reference proteome</keyword>
<name>A0A562Q820_9BACI</name>